<dbReference type="SUPFAM" id="SSF53850">
    <property type="entry name" value="Periplasmic binding protein-like II"/>
    <property type="match status" value="1"/>
</dbReference>
<dbReference type="EMBL" id="CADCTG010000067">
    <property type="protein sequence ID" value="CAA9220827.1"/>
    <property type="molecule type" value="Genomic_DNA"/>
</dbReference>
<evidence type="ECO:0000256" key="1">
    <source>
        <dbReference type="ARBA" id="ARBA00006987"/>
    </source>
</evidence>
<dbReference type="Gene3D" id="3.40.190.150">
    <property type="entry name" value="Bordetella uptake gene, domain 1"/>
    <property type="match status" value="1"/>
</dbReference>
<reference evidence="2" key="1">
    <citation type="submission" date="2020-02" db="EMBL/GenBank/DDBJ databases">
        <authorList>
            <person name="Meier V. D."/>
        </authorList>
    </citation>
    <scope>NUCLEOTIDE SEQUENCE</scope>
    <source>
        <strain evidence="2">AVDCRST_MAG08</strain>
    </source>
</reference>
<name>A0A6J4HE77_9PROT</name>
<proteinExistence type="inferred from homology"/>
<evidence type="ECO:0000313" key="2">
    <source>
        <dbReference type="EMBL" id="CAA9220827.1"/>
    </source>
</evidence>
<dbReference type="Gene3D" id="3.40.190.10">
    <property type="entry name" value="Periplasmic binding protein-like II"/>
    <property type="match status" value="1"/>
</dbReference>
<dbReference type="PANTHER" id="PTHR42928">
    <property type="entry name" value="TRICARBOXYLATE-BINDING PROTEIN"/>
    <property type="match status" value="1"/>
</dbReference>
<organism evidence="2">
    <name type="scientific">uncultured Acetobacteraceae bacterium</name>
    <dbReference type="NCBI Taxonomy" id="169975"/>
    <lineage>
        <taxon>Bacteria</taxon>
        <taxon>Pseudomonadati</taxon>
        <taxon>Pseudomonadota</taxon>
        <taxon>Alphaproteobacteria</taxon>
        <taxon>Acetobacterales</taxon>
        <taxon>Acetobacteraceae</taxon>
        <taxon>environmental samples</taxon>
    </lineage>
</organism>
<comment type="similarity">
    <text evidence="1">Belongs to the UPF0065 (bug) family.</text>
</comment>
<dbReference type="Pfam" id="PF03401">
    <property type="entry name" value="TctC"/>
    <property type="match status" value="1"/>
</dbReference>
<gene>
    <name evidence="2" type="ORF">AVDCRST_MAG08-615</name>
</gene>
<dbReference type="InterPro" id="IPR042100">
    <property type="entry name" value="Bug_dom1"/>
</dbReference>
<protein>
    <submittedName>
        <fullName evidence="2">BUG/TctC family periplasmic protein</fullName>
    </submittedName>
</protein>
<accession>A0A6J4HE77</accession>
<dbReference type="InterPro" id="IPR005064">
    <property type="entry name" value="BUG"/>
</dbReference>
<dbReference type="PANTHER" id="PTHR42928:SF5">
    <property type="entry name" value="BLR1237 PROTEIN"/>
    <property type="match status" value="1"/>
</dbReference>
<sequence length="273" mass="29258">MQPKLSEILGQPVVIENLGGASGSIGATEAARSAPDGHTWLLVNDNESTNQTTMRLHYRLMQAFAPVSLLATGPLALVAHQSAPWRTLPDLIAAAKRAPDTIAYATSGMGSLAHVSTTLLQQLGDFKLTHVPYRGGGPALKDVLAGQVPLFMSNVVILSQHIKAGTLRPLGVTTAGETRHVPGARSFAQQGFADFEAPTWWAFLGRAGTPEAITQKMSGAVTRVLSMPDVRDRIEEQGADVLAGGSERCRRFMNSEVQKWGRVIRDNNITLES</sequence>
<dbReference type="AlphaFoldDB" id="A0A6J4HE77"/>